<sequence length="132" mass="13959">MEVLLGHYPGTVFDQLVVRRRGGYCFERAQLFAAALETAGFTVRRALGRVRSLQSARTHMTVLVDLAGVRYLCDPGSGFSITGPVPLQDGARHVDTGQTFAVGRVYDLGGVALGEGGGAAHRSGAESAEPVR</sequence>
<dbReference type="PANTHER" id="PTHR11786">
    <property type="entry name" value="N-HYDROXYARYLAMINE O-ACETYLTRANSFERASE"/>
    <property type="match status" value="1"/>
</dbReference>
<dbReference type="InterPro" id="IPR053710">
    <property type="entry name" value="Arylamine_NAT_domain_sf"/>
</dbReference>
<dbReference type="GO" id="GO:0016407">
    <property type="term" value="F:acetyltransferase activity"/>
    <property type="evidence" value="ECO:0007669"/>
    <property type="project" value="InterPro"/>
</dbReference>
<evidence type="ECO:0000313" key="2">
    <source>
        <dbReference type="EMBL" id="BAG30369.1"/>
    </source>
</evidence>
<dbReference type="EC" id="2.3.1.-" evidence="2"/>
<dbReference type="KEGG" id="krh:KRH_20220"/>
<keyword evidence="3" id="KW-1185">Reference proteome</keyword>
<dbReference type="PANTHER" id="PTHR11786:SF0">
    <property type="entry name" value="ARYLAMINE N-ACETYLTRANSFERASE 4-RELATED"/>
    <property type="match status" value="1"/>
</dbReference>
<accession>B2GH03</accession>
<evidence type="ECO:0000313" key="3">
    <source>
        <dbReference type="Proteomes" id="UP000008838"/>
    </source>
</evidence>
<dbReference type="Proteomes" id="UP000008838">
    <property type="component" value="Chromosome"/>
</dbReference>
<organism evidence="2 3">
    <name type="scientific">Kocuria rhizophila (strain ATCC 9341 / DSM 348 / NBRC 103217 / DC2201)</name>
    <dbReference type="NCBI Taxonomy" id="378753"/>
    <lineage>
        <taxon>Bacteria</taxon>
        <taxon>Bacillati</taxon>
        <taxon>Actinomycetota</taxon>
        <taxon>Actinomycetes</taxon>
        <taxon>Micrococcales</taxon>
        <taxon>Micrococcaceae</taxon>
        <taxon>Kocuria</taxon>
    </lineage>
</organism>
<keyword evidence="2" id="KW-0808">Transferase</keyword>
<keyword evidence="2" id="KW-0012">Acyltransferase</keyword>
<dbReference type="InterPro" id="IPR001447">
    <property type="entry name" value="Arylamine_N-AcTrfase"/>
</dbReference>
<dbReference type="eggNOG" id="COG2162">
    <property type="taxonomic scope" value="Bacteria"/>
</dbReference>
<dbReference type="Pfam" id="PF00797">
    <property type="entry name" value="Acetyltransf_2"/>
    <property type="match status" value="1"/>
</dbReference>
<dbReference type="EMBL" id="AP009152">
    <property type="protein sequence ID" value="BAG30369.1"/>
    <property type="molecule type" value="Genomic_DNA"/>
</dbReference>
<gene>
    <name evidence="2" type="ordered locus">KRH_20220</name>
</gene>
<comment type="similarity">
    <text evidence="1">Belongs to the arylamine N-acetyltransferase family.</text>
</comment>
<evidence type="ECO:0000256" key="1">
    <source>
        <dbReference type="ARBA" id="ARBA00006547"/>
    </source>
</evidence>
<protein>
    <submittedName>
        <fullName evidence="2">Putative acetyltransferase</fullName>
        <ecNumber evidence="2">2.3.1.-</ecNumber>
    </submittedName>
</protein>
<dbReference type="HOGENOM" id="CLU_1914287_0_0_11"/>
<dbReference type="STRING" id="378753.KRH_20220"/>
<name>B2GH03_KOCRD</name>
<dbReference type="AlphaFoldDB" id="B2GH03"/>
<proteinExistence type="inferred from homology"/>
<reference evidence="2 3" key="1">
    <citation type="journal article" date="2008" name="J. Bacteriol.">
        <title>Complete genome sequence of the soil actinomycete Kocuria rhizophila.</title>
        <authorList>
            <person name="Takarada H."/>
            <person name="Sekine M."/>
            <person name="Kosugi H."/>
            <person name="Matsuo Y."/>
            <person name="Fujisawa T."/>
            <person name="Omata S."/>
            <person name="Kishi E."/>
            <person name="Shimizu A."/>
            <person name="Tsukatani N."/>
            <person name="Tanikawa S."/>
            <person name="Fujita N."/>
            <person name="Harayama S."/>
        </authorList>
    </citation>
    <scope>NUCLEOTIDE SEQUENCE [LARGE SCALE GENOMIC DNA]</scope>
    <source>
        <strain evidence="3">ATCC 9341 / DSM 348 / NBRC 103217 / DC2201</strain>
    </source>
</reference>
<dbReference type="SUPFAM" id="SSF54001">
    <property type="entry name" value="Cysteine proteinases"/>
    <property type="match status" value="1"/>
</dbReference>
<dbReference type="InterPro" id="IPR038765">
    <property type="entry name" value="Papain-like_cys_pep_sf"/>
</dbReference>
<dbReference type="Gene3D" id="3.30.2140.20">
    <property type="match status" value="1"/>
</dbReference>